<keyword evidence="2" id="KW-1185">Reference proteome</keyword>
<proteinExistence type="predicted"/>
<protein>
    <submittedName>
        <fullName evidence="1">Uncharacterized protein</fullName>
    </submittedName>
</protein>
<evidence type="ECO:0000313" key="2">
    <source>
        <dbReference type="Proteomes" id="UP001344447"/>
    </source>
</evidence>
<reference evidence="1 2" key="1">
    <citation type="submission" date="2023-11" db="EMBL/GenBank/DDBJ databases">
        <title>Dfirmibasis_genome.</title>
        <authorList>
            <person name="Edelbroek B."/>
            <person name="Kjellin J."/>
            <person name="Jerlstrom-Hultqvist J."/>
            <person name="Soderbom F."/>
        </authorList>
    </citation>
    <scope>NUCLEOTIDE SEQUENCE [LARGE SCALE GENOMIC DNA]</scope>
    <source>
        <strain evidence="1 2">TNS-C-14</strain>
    </source>
</reference>
<organism evidence="1 2">
    <name type="scientific">Dictyostelium firmibasis</name>
    <dbReference type="NCBI Taxonomy" id="79012"/>
    <lineage>
        <taxon>Eukaryota</taxon>
        <taxon>Amoebozoa</taxon>
        <taxon>Evosea</taxon>
        <taxon>Eumycetozoa</taxon>
        <taxon>Dictyostelia</taxon>
        <taxon>Dictyosteliales</taxon>
        <taxon>Dictyosteliaceae</taxon>
        <taxon>Dictyostelium</taxon>
    </lineage>
</organism>
<gene>
    <name evidence="1" type="ORF">RB653_003698</name>
</gene>
<dbReference type="EMBL" id="JAVFKY010000001">
    <property type="protein sequence ID" value="KAK5582115.1"/>
    <property type="molecule type" value="Genomic_DNA"/>
</dbReference>
<evidence type="ECO:0000313" key="1">
    <source>
        <dbReference type="EMBL" id="KAK5582115.1"/>
    </source>
</evidence>
<dbReference type="AlphaFoldDB" id="A0AAN7U502"/>
<comment type="caution">
    <text evidence="1">The sequence shown here is derived from an EMBL/GenBank/DDBJ whole genome shotgun (WGS) entry which is preliminary data.</text>
</comment>
<name>A0AAN7U502_9MYCE</name>
<sequence length="744" mass="88530">MDVLFNRVFKNKYLKNKIYTFIKENNKEQRYIRYNYYDFPFELVFKTKNQHLLIEKLNHYKFHFIENSNNNNSHNNNNNNNNHHNNIDKFKFFLIFNKRCLEQLYIWKELPLELFELVFNMFKNEIREIKKNYEIHHIHPTIKIQSKKTNFFSIENCNLERLKFLIFNNQIELNEINLSSLNLLFQDNNKEKNSNLEEGHYEIEKRKEMFRYLYDVLKIPFGQLANYLEFIIDNNLSEIYGPMILEYFPKQLDFTKKPLESCFVSIIKRQDIFILKEILNKYKYIEQPSICQDCLLQTPIKLINLFGISVDVLVLRAMSIPLRCLFESFDVEITKVLWENLNFSGVALIRERSFSTIYDPNVALYLSEKLKGNTHKTITLTCDYRLKIMGKRDQVSFQTENWQDQHSPFEANYLSNNISKEMIEKISTTQYGDSTSLLDHIIKKGCLDSLKTYLKKFPNNYNLEQIKTVSLLREGGKDYLQCFLDIIKFGQLPRIPDYTNSFHLHFLRLLLEFSIENNIGMLFDAVAYRLTTQFLTNQREIQQFECSGVSDWVVSNPSIARRWLNNSLLKPYYKKIVSDMVNQLLARSNHQITQKSLVESKFLFGELSNIDVEIRLPSLKTNVFRANIIYHAVRNEIVLTNYQININGLSNQNTLKSLYRGKFFSNLKHNYDSLDIEHGNGFFMYKVITKLLESNILSLEELESSKMLSKMPKLQEKMLNFISTFKPNRNNIITFHKDFKNLNF</sequence>
<dbReference type="Proteomes" id="UP001344447">
    <property type="component" value="Unassembled WGS sequence"/>
</dbReference>
<accession>A0AAN7U502</accession>